<dbReference type="AlphaFoldDB" id="A0A9W8HTF6"/>
<keyword evidence="2 4" id="KW-0862">Zinc</keyword>
<dbReference type="InterPro" id="IPR001781">
    <property type="entry name" value="Znf_LIM"/>
</dbReference>
<evidence type="ECO:0000259" key="6">
    <source>
        <dbReference type="PROSITE" id="PS50023"/>
    </source>
</evidence>
<comment type="caution">
    <text evidence="7">The sequence shown here is derived from an EMBL/GenBank/DDBJ whole genome shotgun (WGS) entry which is preliminary data.</text>
</comment>
<sequence>MLASLVPSDPRALPRSASMGRHATPPPNSQMSPAPKRNGAPNTNGMAPKGMAAMPPSGRRLKSAKLDSLLDDLMGEMQALSAEGRTESDRESLVSTASAGASVASPLDPHAGAEMTIEDIRRARLDSTVSSTSTSSTMSNGTPHKRQLHCTACGTSVANTGRGSIARASGLPRNGDIPAGVQGIEYQGRVYCVRDYRRQISHLCRGCGQPCESNSSRDAVHALDSWWHRKCFNCQKCHRQFPDKSFYVFEHLPYCRYDYHRLNRSLCAACEEPIEGPCAQVYEGRFHPSCFACAQCGESLRDVYYSLDGHFFCEQHVHQHKPQTSAADKRKTVFGHI</sequence>
<keyword evidence="3 4" id="KW-0440">LIM domain</keyword>
<dbReference type="SMART" id="SM00132">
    <property type="entry name" value="LIM"/>
    <property type="match status" value="2"/>
</dbReference>
<feature type="domain" description="LIM zinc-binding" evidence="6">
    <location>
        <begin position="202"/>
        <end position="265"/>
    </location>
</feature>
<feature type="region of interest" description="Disordered" evidence="5">
    <location>
        <begin position="1"/>
        <end position="59"/>
    </location>
</feature>
<dbReference type="SUPFAM" id="SSF57716">
    <property type="entry name" value="Glucocorticoid receptor-like (DNA-binding domain)"/>
    <property type="match status" value="2"/>
</dbReference>
<feature type="domain" description="LIM zinc-binding" evidence="6">
    <location>
        <begin position="266"/>
        <end position="323"/>
    </location>
</feature>
<dbReference type="OrthoDB" id="1112565at2759"/>
<accession>A0A9W8HTF6</accession>
<evidence type="ECO:0000256" key="5">
    <source>
        <dbReference type="SAM" id="MobiDB-lite"/>
    </source>
</evidence>
<dbReference type="Gene3D" id="2.10.110.10">
    <property type="entry name" value="Cysteine Rich Protein"/>
    <property type="match status" value="2"/>
</dbReference>
<dbReference type="Proteomes" id="UP001140094">
    <property type="component" value="Unassembled WGS sequence"/>
</dbReference>
<evidence type="ECO:0000256" key="2">
    <source>
        <dbReference type="ARBA" id="ARBA00022833"/>
    </source>
</evidence>
<dbReference type="EMBL" id="JANBUO010001148">
    <property type="protein sequence ID" value="KAJ2799598.1"/>
    <property type="molecule type" value="Genomic_DNA"/>
</dbReference>
<protein>
    <recommendedName>
        <fullName evidence="6">LIM zinc-binding domain-containing protein</fullName>
    </recommendedName>
</protein>
<feature type="compositionally biased region" description="Low complexity" evidence="5">
    <location>
        <begin position="127"/>
        <end position="139"/>
    </location>
</feature>
<dbReference type="PROSITE" id="PS00478">
    <property type="entry name" value="LIM_DOMAIN_1"/>
    <property type="match status" value="1"/>
</dbReference>
<evidence type="ECO:0000256" key="4">
    <source>
        <dbReference type="PROSITE-ProRule" id="PRU00125"/>
    </source>
</evidence>
<reference evidence="7" key="1">
    <citation type="submission" date="2022-07" db="EMBL/GenBank/DDBJ databases">
        <title>Phylogenomic reconstructions and comparative analyses of Kickxellomycotina fungi.</title>
        <authorList>
            <person name="Reynolds N.K."/>
            <person name="Stajich J.E."/>
            <person name="Barry K."/>
            <person name="Grigoriev I.V."/>
            <person name="Crous P."/>
            <person name="Smith M.E."/>
        </authorList>
    </citation>
    <scope>NUCLEOTIDE SEQUENCE</scope>
    <source>
        <strain evidence="7">NRRL 1565</strain>
    </source>
</reference>
<dbReference type="InterPro" id="IPR017351">
    <property type="entry name" value="PINCH-1-4-like"/>
</dbReference>
<evidence type="ECO:0000313" key="7">
    <source>
        <dbReference type="EMBL" id="KAJ2799598.1"/>
    </source>
</evidence>
<dbReference type="GO" id="GO:0046872">
    <property type="term" value="F:metal ion binding"/>
    <property type="evidence" value="ECO:0007669"/>
    <property type="project" value="UniProtKB-KW"/>
</dbReference>
<keyword evidence="8" id="KW-1185">Reference proteome</keyword>
<dbReference type="PROSITE" id="PS50023">
    <property type="entry name" value="LIM_DOMAIN_2"/>
    <property type="match status" value="2"/>
</dbReference>
<organism evidence="7 8">
    <name type="scientific">Coemansia guatemalensis</name>
    <dbReference type="NCBI Taxonomy" id="2761395"/>
    <lineage>
        <taxon>Eukaryota</taxon>
        <taxon>Fungi</taxon>
        <taxon>Fungi incertae sedis</taxon>
        <taxon>Zoopagomycota</taxon>
        <taxon>Kickxellomycotina</taxon>
        <taxon>Kickxellomycetes</taxon>
        <taxon>Kickxellales</taxon>
        <taxon>Kickxellaceae</taxon>
        <taxon>Coemansia</taxon>
    </lineage>
</organism>
<proteinExistence type="predicted"/>
<evidence type="ECO:0000313" key="8">
    <source>
        <dbReference type="Proteomes" id="UP001140094"/>
    </source>
</evidence>
<dbReference type="Pfam" id="PF00412">
    <property type="entry name" value="LIM"/>
    <property type="match status" value="2"/>
</dbReference>
<dbReference type="PANTHER" id="PTHR24210:SF14">
    <property type="entry name" value="LIM ZINC-BINDING DOMAIN-CONTAINING PROTEIN"/>
    <property type="match status" value="1"/>
</dbReference>
<evidence type="ECO:0000256" key="1">
    <source>
        <dbReference type="ARBA" id="ARBA00022723"/>
    </source>
</evidence>
<dbReference type="PANTHER" id="PTHR24210">
    <property type="entry name" value="LIM DOMAIN-CONTAINING PROTEIN"/>
    <property type="match status" value="1"/>
</dbReference>
<dbReference type="CDD" id="cd08368">
    <property type="entry name" value="LIM"/>
    <property type="match status" value="1"/>
</dbReference>
<evidence type="ECO:0000256" key="3">
    <source>
        <dbReference type="ARBA" id="ARBA00023038"/>
    </source>
</evidence>
<name>A0A9W8HTF6_9FUNG</name>
<keyword evidence="1 4" id="KW-0479">Metal-binding</keyword>
<feature type="region of interest" description="Disordered" evidence="5">
    <location>
        <begin position="126"/>
        <end position="146"/>
    </location>
</feature>
<gene>
    <name evidence="7" type="ORF">H4R20_004373</name>
</gene>